<feature type="chain" id="PRO_5044962494" description="Cytochrome c-type biogenesis protein" evidence="7">
    <location>
        <begin position="29"/>
        <end position="157"/>
    </location>
</feature>
<keyword evidence="10" id="KW-1185">Reference proteome</keyword>
<protein>
    <recommendedName>
        <fullName evidence="7">Cytochrome c-type biogenesis protein</fullName>
    </recommendedName>
</protein>
<evidence type="ECO:0000313" key="10">
    <source>
        <dbReference type="Proteomes" id="UP000761574"/>
    </source>
</evidence>
<evidence type="ECO:0000256" key="3">
    <source>
        <dbReference type="ARBA" id="ARBA00022723"/>
    </source>
</evidence>
<dbReference type="InterPro" id="IPR038297">
    <property type="entry name" value="CcmH/CycL/NrfF/Ccl2_sf"/>
</dbReference>
<keyword evidence="6 7" id="KW-0408">Iron</keyword>
<dbReference type="PANTHER" id="PTHR47870:SF1">
    <property type="entry name" value="CYTOCHROME C-TYPE BIOGENESIS PROTEIN CCMH"/>
    <property type="match status" value="1"/>
</dbReference>
<keyword evidence="7" id="KW-0812">Transmembrane</keyword>
<evidence type="ECO:0000256" key="4">
    <source>
        <dbReference type="ARBA" id="ARBA00022729"/>
    </source>
</evidence>
<evidence type="ECO:0000259" key="8">
    <source>
        <dbReference type="Pfam" id="PF03918"/>
    </source>
</evidence>
<comment type="caution">
    <text evidence="9">The sequence shown here is derived from an EMBL/GenBank/DDBJ whole genome shotgun (WGS) entry which is preliminary data.</text>
</comment>
<evidence type="ECO:0000256" key="1">
    <source>
        <dbReference type="ARBA" id="ARBA00010342"/>
    </source>
</evidence>
<comment type="function">
    <text evidence="7">Possible subunit of a heme lyase.</text>
</comment>
<reference evidence="9 10" key="1">
    <citation type="submission" date="2021-05" db="EMBL/GenBank/DDBJ databases">
        <title>Molecular characterization for Shewanella algae harboring chromosomal blaOXA-55-like strains isolated from clinical and environment sample.</title>
        <authorList>
            <person name="Ohama Y."/>
            <person name="Aoki K."/>
            <person name="Harada S."/>
            <person name="Moriya K."/>
            <person name="Ishii Y."/>
            <person name="Tateda K."/>
        </authorList>
    </citation>
    <scope>NUCLEOTIDE SEQUENCE [LARGE SCALE GENOMIC DNA]</scope>
    <source>
        <strain evidence="9 10">LMG 23746</strain>
    </source>
</reference>
<evidence type="ECO:0000256" key="6">
    <source>
        <dbReference type="ARBA" id="ARBA00023004"/>
    </source>
</evidence>
<proteinExistence type="inferred from homology"/>
<keyword evidence="2 7" id="KW-0349">Heme</keyword>
<name>A0ABQ4P7K3_9GAMM</name>
<feature type="signal peptide" evidence="7">
    <location>
        <begin position="1"/>
        <end position="28"/>
    </location>
</feature>
<keyword evidence="3 7" id="KW-0479">Metal-binding</keyword>
<dbReference type="InterPro" id="IPR051263">
    <property type="entry name" value="C-type_cytochrome_biogenesis"/>
</dbReference>
<feature type="domain" description="CcmH/CycL/Ccl2/NrfF N-terminal" evidence="8">
    <location>
        <begin position="36"/>
        <end position="148"/>
    </location>
</feature>
<dbReference type="Pfam" id="PF03918">
    <property type="entry name" value="CcmH"/>
    <property type="match status" value="1"/>
</dbReference>
<evidence type="ECO:0000256" key="5">
    <source>
        <dbReference type="ARBA" id="ARBA00022748"/>
    </source>
</evidence>
<accession>A0ABQ4P7K3</accession>
<dbReference type="PANTHER" id="PTHR47870">
    <property type="entry name" value="CYTOCHROME C-TYPE BIOGENESIS PROTEIN CCMH"/>
    <property type="match status" value="1"/>
</dbReference>
<dbReference type="InterPro" id="IPR005616">
    <property type="entry name" value="CcmH/CycL/Ccl2/NrfF_N"/>
</dbReference>
<keyword evidence="7" id="KW-1133">Transmembrane helix</keyword>
<evidence type="ECO:0000256" key="7">
    <source>
        <dbReference type="RuleBase" id="RU364112"/>
    </source>
</evidence>
<evidence type="ECO:0000256" key="2">
    <source>
        <dbReference type="ARBA" id="ARBA00022617"/>
    </source>
</evidence>
<gene>
    <name evidence="9" type="ORF">TUM4630_06960</name>
</gene>
<sequence length="157" mass="17561">MKSQLTLCQRVTFNCLLWLGLSVFSANAATPSSLPASTSAPVYSQAEIKALGFDIAKSLRCPMSANQNLLDSQTKIANELKAEIFLQLEQGKRKSEIIDFMVARYGQQIRYMPTFAAGTFVLYLFPLGLLLLVFAWGFKQHQSTKTHKISNMDTHHD</sequence>
<comment type="similarity">
    <text evidence="1 7">Belongs to the CcmH/CycL/Ccl2/NrfF family.</text>
</comment>
<keyword evidence="5" id="KW-0201">Cytochrome c-type biogenesis</keyword>
<organism evidence="9 10">
    <name type="scientific">Shewanella algidipiscicola</name>
    <dbReference type="NCBI Taxonomy" id="614070"/>
    <lineage>
        <taxon>Bacteria</taxon>
        <taxon>Pseudomonadati</taxon>
        <taxon>Pseudomonadota</taxon>
        <taxon>Gammaproteobacteria</taxon>
        <taxon>Alteromonadales</taxon>
        <taxon>Shewanellaceae</taxon>
        <taxon>Shewanella</taxon>
    </lineage>
</organism>
<dbReference type="CDD" id="cd16378">
    <property type="entry name" value="CcmH_N"/>
    <property type="match status" value="1"/>
</dbReference>
<keyword evidence="4 7" id="KW-0732">Signal</keyword>
<dbReference type="Gene3D" id="1.10.8.640">
    <property type="entry name" value="Cytochrome C biogenesis protein"/>
    <property type="match status" value="1"/>
</dbReference>
<feature type="transmembrane region" description="Helical" evidence="7">
    <location>
        <begin position="120"/>
        <end position="138"/>
    </location>
</feature>
<keyword evidence="7" id="KW-0472">Membrane</keyword>
<dbReference type="Proteomes" id="UP000761574">
    <property type="component" value="Unassembled WGS sequence"/>
</dbReference>
<dbReference type="EMBL" id="BPFB01000006">
    <property type="protein sequence ID" value="GIU43509.1"/>
    <property type="molecule type" value="Genomic_DNA"/>
</dbReference>
<evidence type="ECO:0000313" key="9">
    <source>
        <dbReference type="EMBL" id="GIU43509.1"/>
    </source>
</evidence>